<feature type="compositionally biased region" description="Polar residues" evidence="8">
    <location>
        <begin position="396"/>
        <end position="406"/>
    </location>
</feature>
<gene>
    <name evidence="10" type="ORF">O3M35_002973</name>
</gene>
<dbReference type="Pfam" id="PF12012">
    <property type="entry name" value="DUF3504"/>
    <property type="match status" value="1"/>
</dbReference>
<feature type="compositionally biased region" description="Polar residues" evidence="8">
    <location>
        <begin position="150"/>
        <end position="170"/>
    </location>
</feature>
<keyword evidence="11" id="KW-1185">Reference proteome</keyword>
<evidence type="ECO:0000313" key="10">
    <source>
        <dbReference type="EMBL" id="KAK9498310.1"/>
    </source>
</evidence>
<keyword evidence="4" id="KW-0677">Repeat</keyword>
<name>A0AAW1CLE5_9HEMI</name>
<evidence type="ECO:0000256" key="4">
    <source>
        <dbReference type="ARBA" id="ARBA00022737"/>
    </source>
</evidence>
<feature type="compositionally biased region" description="Low complexity" evidence="8">
    <location>
        <begin position="232"/>
        <end position="243"/>
    </location>
</feature>
<evidence type="ECO:0000313" key="11">
    <source>
        <dbReference type="Proteomes" id="UP001461498"/>
    </source>
</evidence>
<dbReference type="Pfam" id="PF06467">
    <property type="entry name" value="zf-FCS"/>
    <property type="match status" value="1"/>
</dbReference>
<dbReference type="SMART" id="SM00746">
    <property type="entry name" value="TRASH"/>
    <property type="match status" value="7"/>
</dbReference>
<evidence type="ECO:0000256" key="1">
    <source>
        <dbReference type="ARBA" id="ARBA00022499"/>
    </source>
</evidence>
<reference evidence="10 11" key="1">
    <citation type="submission" date="2022-12" db="EMBL/GenBank/DDBJ databases">
        <title>Chromosome-level genome assembly of true bugs.</title>
        <authorList>
            <person name="Ma L."/>
            <person name="Li H."/>
        </authorList>
    </citation>
    <scope>NUCLEOTIDE SEQUENCE [LARGE SCALE GENOMIC DNA]</scope>
    <source>
        <strain evidence="10">Lab_2022b</strain>
    </source>
</reference>
<feature type="region of interest" description="Disordered" evidence="8">
    <location>
        <begin position="336"/>
        <end position="414"/>
    </location>
</feature>
<evidence type="ECO:0000256" key="2">
    <source>
        <dbReference type="ARBA" id="ARBA00022553"/>
    </source>
</evidence>
<keyword evidence="7" id="KW-0832">Ubl conjugation</keyword>
<feature type="region of interest" description="Disordered" evidence="8">
    <location>
        <begin position="1"/>
        <end position="77"/>
    </location>
</feature>
<feature type="domain" description="TRASH" evidence="9">
    <location>
        <begin position="732"/>
        <end position="771"/>
    </location>
</feature>
<accession>A0AAW1CLE5</accession>
<feature type="domain" description="TRASH" evidence="9">
    <location>
        <begin position="777"/>
        <end position="815"/>
    </location>
</feature>
<keyword evidence="5" id="KW-0863">Zinc-finger</keyword>
<feature type="compositionally biased region" description="Basic and acidic residues" evidence="8">
    <location>
        <begin position="349"/>
        <end position="379"/>
    </location>
</feature>
<feature type="compositionally biased region" description="Polar residues" evidence="8">
    <location>
        <begin position="1192"/>
        <end position="1209"/>
    </location>
</feature>
<proteinExistence type="predicted"/>
<feature type="domain" description="TRASH" evidence="9">
    <location>
        <begin position="827"/>
        <end position="863"/>
    </location>
</feature>
<dbReference type="Pfam" id="PF25561">
    <property type="entry name" value="QRICH1"/>
    <property type="match status" value="1"/>
</dbReference>
<evidence type="ECO:0000256" key="8">
    <source>
        <dbReference type="SAM" id="MobiDB-lite"/>
    </source>
</evidence>
<feature type="compositionally biased region" description="Basic and acidic residues" evidence="8">
    <location>
        <begin position="1175"/>
        <end position="1184"/>
    </location>
</feature>
<feature type="region of interest" description="Disordered" evidence="8">
    <location>
        <begin position="1150"/>
        <end position="1273"/>
    </location>
</feature>
<feature type="domain" description="TRASH" evidence="9">
    <location>
        <begin position="689"/>
        <end position="724"/>
    </location>
</feature>
<dbReference type="InterPro" id="IPR051284">
    <property type="entry name" value="ZnF_MYMT-QRICH1"/>
</dbReference>
<sequence>MNNVSALKENLMDTKLDDSSSASKKADVNHQNDRNHNGDLVEQDSVKDQARTVDTDGLNKSNKAAVGQINRKKDSTELCDDIEEISSDVDDFTDNKIDDEILEIKSNSSSDLYIVDENKDRPAIPKLRIKKDILFKVVPNEPTHSDSPKNNHSKQANKNNDVGCKNSNESEIPGTKVVAEETFSSELVRDKDTQEDVTAEKSAGAKEKRNSSKVASSGVEVANDDNETNVRENNSGEDGNSENTDVAIVNSFSEVVMEVDETDVAGEVSAVVVTKGNTIASKDVSSVQPMEVDEHLPAVNNSTQDADNIETITGDQSLSEEAVLKNPDINVCLLPVNSSDKTDTSSASHTDKTDENSKSSSDKDCRTSNDGSKGKEKETVSGGSTALLVPKPVSELTDNSKISPSSATAANTTNEDAAKKTIKVYIPPKKTPTTELVTVPVSPSLRDCLQCAKFTTCSTKITISGIDCYLCSKECIAEHKQLHRKAVAEGNVLLSSVAGSNTGLHTLVADNLPSSSNNTSNTPVLGAVSCKPTSSIVNPAASTSNVLTRRCTSCSKEIITGQENLLQWATMDFCSEDCLSNYQATTGSNCQLCNKAVSSVSLGKYSVRFGYDTRQFCTSQCLEEFKKGLKACSYCQRDLNSDGEGGESPGFLAPVGDKGQFKDFCSQDCLEKYDRMSNNLPEHVTANECAVCNKTKVVRVEVLTAEKTVQLCSDVCFNAFKFVNDKMKISFCFMCKKYFDISAYTEQIMYYDDQPMTFCTKTCMNVQVLSKRKICPCNWCKVKKYNFDMIRKKMPGNQIVYMCSLNCLALYQVSLKATIVKQNRLKCDWCLNVEKANFHLTMSDASLRNFCSFECVDKFRSQYKVGGSTKMVTTAAMIIAASGTTTNTTVNTLVAPPPNNTSNATVQNNITASRGHNLEKICIIDSSINQRNAVQITGNSLDLPVISSVHSLKKFETLTPRIVQKPSNQSEFPSVVSSAVVQQPTTVTAALQCPSTVSPSAGGPVSAAAQTQTVVEVLVRPKSPLVMKNKMTLVRVNRATKGTSYRPSRFSRGVQTEQGENDDLKSSCEDKALIPVPVPIYIPTPMAMYSVPVPTLIPVPIPVPIPVFIPTTKTLAEDILEDIKRIRETFPNNPIEAELVKMAEQVANKCKSKDADEAGPSSRLSGDEDMDVENNESRPSRFIEFEPLSVMEDSSSCGADNKTSSQQHSPENHAIDPLGSPAVNDSLDNEREGRTSDNGDRRPARMSTGIKCARKRLANTPQPGPASVKRKKAEELNRSINSKQVSVYKPDEHMKLKYTLGINAWKYFANNYNESLKKQCEDDDNGTAAININKKLLKTDLLEMRHEELNEALTLLMSEGKLPNGENYSPDTKYYLALGIQYYLLNNGRIDNLFADPTYESFTDQLDNEASIFEETAASNGNNNIITRVIEEHLWEARQLGVHSPHVLLSTLMYLNTKYFNLTTLEEHLQLSFNHIIKRQSKRGTSATSSLLNNDEDLNHDDEYPNNTSVSSASHRNNNKLIVLRYYPSKETQGSNAKKLFYEQCENDEDPSRCPVRLYEFYLSRCPESVKSQDDIFYLQPERSCAPDSPVWYTSTPLSADLLKKMLNRMKMVKEINTAILAHQTNV</sequence>
<keyword evidence="2" id="KW-0597">Phosphoprotein</keyword>
<dbReference type="InterPro" id="IPR021893">
    <property type="entry name" value="ZMYM2-like_C"/>
</dbReference>
<evidence type="ECO:0000256" key="3">
    <source>
        <dbReference type="ARBA" id="ARBA00022723"/>
    </source>
</evidence>
<protein>
    <recommendedName>
        <fullName evidence="9">TRASH domain-containing protein</fullName>
    </recommendedName>
</protein>
<organism evidence="10 11">
    <name type="scientific">Rhynocoris fuscipes</name>
    <dbReference type="NCBI Taxonomy" id="488301"/>
    <lineage>
        <taxon>Eukaryota</taxon>
        <taxon>Metazoa</taxon>
        <taxon>Ecdysozoa</taxon>
        <taxon>Arthropoda</taxon>
        <taxon>Hexapoda</taxon>
        <taxon>Insecta</taxon>
        <taxon>Pterygota</taxon>
        <taxon>Neoptera</taxon>
        <taxon>Paraneoptera</taxon>
        <taxon>Hemiptera</taxon>
        <taxon>Heteroptera</taxon>
        <taxon>Panheteroptera</taxon>
        <taxon>Cimicomorpha</taxon>
        <taxon>Reduviidae</taxon>
        <taxon>Harpactorinae</taxon>
        <taxon>Harpactorini</taxon>
        <taxon>Rhynocoris</taxon>
    </lineage>
</organism>
<feature type="domain" description="TRASH" evidence="9">
    <location>
        <begin position="590"/>
        <end position="629"/>
    </location>
</feature>
<evidence type="ECO:0000256" key="6">
    <source>
        <dbReference type="ARBA" id="ARBA00022833"/>
    </source>
</evidence>
<dbReference type="GO" id="GO:0008270">
    <property type="term" value="F:zinc ion binding"/>
    <property type="evidence" value="ECO:0007669"/>
    <property type="project" value="UniProtKB-KW"/>
</dbReference>
<feature type="domain" description="TRASH" evidence="9">
    <location>
        <begin position="632"/>
        <end position="677"/>
    </location>
</feature>
<dbReference type="Proteomes" id="UP001461498">
    <property type="component" value="Unassembled WGS sequence"/>
</dbReference>
<dbReference type="PANTHER" id="PTHR45736:SF1">
    <property type="entry name" value="WITHOUT CHILDREN, ISOFORM B"/>
    <property type="match status" value="1"/>
</dbReference>
<dbReference type="EMBL" id="JAPXFL010000012">
    <property type="protein sequence ID" value="KAK9498310.1"/>
    <property type="molecule type" value="Genomic_DNA"/>
</dbReference>
<feature type="region of interest" description="Disordered" evidence="8">
    <location>
        <begin position="1484"/>
        <end position="1513"/>
    </location>
</feature>
<dbReference type="PANTHER" id="PTHR45736">
    <property type="entry name" value="ZINC FINGER MYM-TYPE PROTEIN"/>
    <property type="match status" value="1"/>
</dbReference>
<evidence type="ECO:0000256" key="7">
    <source>
        <dbReference type="ARBA" id="ARBA00022843"/>
    </source>
</evidence>
<feature type="compositionally biased region" description="Basic and acidic residues" evidence="8">
    <location>
        <begin position="10"/>
        <end position="54"/>
    </location>
</feature>
<evidence type="ECO:0000259" key="9">
    <source>
        <dbReference type="SMART" id="SM00746"/>
    </source>
</evidence>
<feature type="region of interest" description="Disordered" evidence="8">
    <location>
        <begin position="139"/>
        <end position="244"/>
    </location>
</feature>
<comment type="caution">
    <text evidence="10">The sequence shown here is derived from an EMBL/GenBank/DDBJ whole genome shotgun (WGS) entry which is preliminary data.</text>
</comment>
<dbReference type="InterPro" id="IPR057926">
    <property type="entry name" value="QRICH1_dom"/>
</dbReference>
<dbReference type="InterPro" id="IPR010507">
    <property type="entry name" value="Znf_MYM"/>
</dbReference>
<feature type="domain" description="TRASH" evidence="9">
    <location>
        <begin position="551"/>
        <end position="586"/>
    </location>
</feature>
<evidence type="ECO:0000256" key="5">
    <source>
        <dbReference type="ARBA" id="ARBA00022771"/>
    </source>
</evidence>
<keyword evidence="6" id="KW-0862">Zinc</keyword>
<dbReference type="InterPro" id="IPR011017">
    <property type="entry name" value="TRASH_dom"/>
</dbReference>
<feature type="region of interest" description="Disordered" evidence="8">
    <location>
        <begin position="1044"/>
        <end position="1064"/>
    </location>
</feature>
<feature type="compositionally biased region" description="Basic and acidic residues" evidence="8">
    <location>
        <begin position="1228"/>
        <end position="1243"/>
    </location>
</feature>
<feature type="compositionally biased region" description="Polar residues" evidence="8">
    <location>
        <begin position="336"/>
        <end position="348"/>
    </location>
</feature>
<keyword evidence="3" id="KW-0479">Metal-binding</keyword>
<keyword evidence="1" id="KW-1017">Isopeptide bond</keyword>